<dbReference type="Proteomes" id="UP001635788">
    <property type="component" value="Unassembled WGS sequence"/>
</dbReference>
<keyword evidence="2" id="KW-1185">Reference proteome</keyword>
<evidence type="ECO:0000313" key="1">
    <source>
        <dbReference type="EMBL" id="MFN6509189.1"/>
    </source>
</evidence>
<comment type="caution">
    <text evidence="1">The sequence shown here is derived from an EMBL/GenBank/DDBJ whole genome shotgun (WGS) entry which is preliminary data.</text>
</comment>
<sequence length="58" mass="5877">MASGWNTGAWASTSCSALSHANCRGAISGLYLCGSAIHPDGGVTCSPRHNAAMELLGR</sequence>
<accession>A0ABW9L1B3</accession>
<dbReference type="EMBL" id="JBKAMQ010000002">
    <property type="protein sequence ID" value="MFN6509189.1"/>
    <property type="molecule type" value="Genomic_DNA"/>
</dbReference>
<reference evidence="1 2" key="1">
    <citation type="submission" date="2024-12" db="EMBL/GenBank/DDBJ databases">
        <authorList>
            <person name="Alaofin S."/>
            <person name="Velasco D."/>
            <person name="Li D."/>
            <person name="Baldwin T."/>
            <person name="Liu Z."/>
            <person name="Schachterle J.K."/>
        </authorList>
    </citation>
    <scope>NUCLEOTIDE SEQUENCE [LARGE SCALE GENOMIC DNA]</scope>
    <source>
        <strain evidence="1 2">B1</strain>
    </source>
</reference>
<dbReference type="RefSeq" id="WP_153476820.1">
    <property type="nucleotide sequence ID" value="NZ_CP064001.1"/>
</dbReference>
<proteinExistence type="predicted"/>
<gene>
    <name evidence="1" type="ORF">ACK3FC_18745</name>
</gene>
<protein>
    <submittedName>
        <fullName evidence="1">Uncharacterized protein</fullName>
    </submittedName>
</protein>
<evidence type="ECO:0000313" key="2">
    <source>
        <dbReference type="Proteomes" id="UP001635788"/>
    </source>
</evidence>
<organism evidence="1 2">
    <name type="scientific">Xanthomonas translucens pv. translucens</name>
    <dbReference type="NCBI Taxonomy" id="134875"/>
    <lineage>
        <taxon>Bacteria</taxon>
        <taxon>Pseudomonadati</taxon>
        <taxon>Pseudomonadota</taxon>
        <taxon>Gammaproteobacteria</taxon>
        <taxon>Lysobacterales</taxon>
        <taxon>Lysobacteraceae</taxon>
        <taxon>Xanthomonas</taxon>
        <taxon>Xanthomonas translucens group</taxon>
    </lineage>
</organism>
<name>A0ABW9L1B3_XANCT</name>